<evidence type="ECO:0000256" key="5">
    <source>
        <dbReference type="ARBA" id="ARBA00022741"/>
    </source>
</evidence>
<keyword evidence="5 9" id="KW-0547">Nucleotide-binding</keyword>
<evidence type="ECO:0000256" key="2">
    <source>
        <dbReference type="ARBA" id="ARBA00022571"/>
    </source>
</evidence>
<name>A0ABT9VN57_9BACI</name>
<keyword evidence="12" id="KW-1185">Reference proteome</keyword>
<keyword evidence="3 9" id="KW-0028">Amino-acid biosynthesis</keyword>
<evidence type="ECO:0000313" key="12">
    <source>
        <dbReference type="Proteomes" id="UP001225646"/>
    </source>
</evidence>
<comment type="caution">
    <text evidence="11">The sequence shown here is derived from an EMBL/GenBank/DDBJ whole genome shotgun (WGS) entry which is preliminary data.</text>
</comment>
<feature type="domain" description="Aspartate/glutamate/uridylate kinase" evidence="10">
    <location>
        <begin position="16"/>
        <end position="245"/>
    </location>
</feature>
<comment type="subcellular location">
    <subcellularLocation>
        <location evidence="9">Cytoplasm</location>
    </subcellularLocation>
</comment>
<dbReference type="PANTHER" id="PTHR23342:SF0">
    <property type="entry name" value="N-ACETYLGLUTAMATE SYNTHASE, MITOCHONDRIAL"/>
    <property type="match status" value="1"/>
</dbReference>
<evidence type="ECO:0000256" key="7">
    <source>
        <dbReference type="ARBA" id="ARBA00022840"/>
    </source>
</evidence>
<reference evidence="11 12" key="1">
    <citation type="submission" date="2023-07" db="EMBL/GenBank/DDBJ databases">
        <title>Genomic Encyclopedia of Type Strains, Phase IV (KMG-IV): sequencing the most valuable type-strain genomes for metagenomic binning, comparative biology and taxonomic classification.</title>
        <authorList>
            <person name="Goeker M."/>
        </authorList>
    </citation>
    <scope>NUCLEOTIDE SEQUENCE [LARGE SCALE GENOMIC DNA]</scope>
    <source>
        <strain evidence="11 12">DSM 19092</strain>
    </source>
</reference>
<comment type="pathway">
    <text evidence="1 9">Amino-acid biosynthesis; L-arginine biosynthesis; N(2)-acetyl-L-ornithine from L-glutamate: step 2/4.</text>
</comment>
<comment type="catalytic activity">
    <reaction evidence="8 9">
        <text>N-acetyl-L-glutamate + ATP = N-acetyl-L-glutamyl 5-phosphate + ADP</text>
        <dbReference type="Rhea" id="RHEA:14629"/>
        <dbReference type="ChEBI" id="CHEBI:30616"/>
        <dbReference type="ChEBI" id="CHEBI:44337"/>
        <dbReference type="ChEBI" id="CHEBI:57936"/>
        <dbReference type="ChEBI" id="CHEBI:456216"/>
        <dbReference type="EC" id="2.7.2.8"/>
    </reaction>
</comment>
<dbReference type="CDD" id="cd04238">
    <property type="entry name" value="AAK_NAGK-like"/>
    <property type="match status" value="1"/>
</dbReference>
<dbReference type="PIRSF" id="PIRSF000728">
    <property type="entry name" value="NAGK"/>
    <property type="match status" value="1"/>
</dbReference>
<accession>A0ABT9VN57</accession>
<evidence type="ECO:0000313" key="11">
    <source>
        <dbReference type="EMBL" id="MDQ0162418.1"/>
    </source>
</evidence>
<dbReference type="Proteomes" id="UP001225646">
    <property type="component" value="Unassembled WGS sequence"/>
</dbReference>
<dbReference type="SUPFAM" id="SSF53633">
    <property type="entry name" value="Carbamate kinase-like"/>
    <property type="match status" value="1"/>
</dbReference>
<feature type="binding site" evidence="9">
    <location>
        <begin position="52"/>
        <end position="53"/>
    </location>
    <ligand>
        <name>substrate</name>
    </ligand>
</feature>
<keyword evidence="4 9" id="KW-0808">Transferase</keyword>
<proteinExistence type="inferred from homology"/>
<feature type="binding site" evidence="9">
    <location>
        <position position="167"/>
    </location>
    <ligand>
        <name>substrate</name>
    </ligand>
</feature>
<feature type="site" description="Transition state stabilizer" evidence="9">
    <location>
        <position position="20"/>
    </location>
</feature>
<dbReference type="GO" id="GO:0003991">
    <property type="term" value="F:acetylglutamate kinase activity"/>
    <property type="evidence" value="ECO:0007669"/>
    <property type="project" value="UniProtKB-EC"/>
</dbReference>
<dbReference type="Pfam" id="PF00696">
    <property type="entry name" value="AA_kinase"/>
    <property type="match status" value="1"/>
</dbReference>
<comment type="function">
    <text evidence="9">Catalyzes the ATP-dependent phosphorylation of N-acetyl-L-glutamate.</text>
</comment>
<evidence type="ECO:0000256" key="6">
    <source>
        <dbReference type="ARBA" id="ARBA00022777"/>
    </source>
</evidence>
<protein>
    <recommendedName>
        <fullName evidence="9">Acetylglutamate kinase</fullName>
        <ecNumber evidence="9">2.7.2.8</ecNumber>
    </recommendedName>
    <alternativeName>
        <fullName evidence="9">N-acetyl-L-glutamate 5-phosphotransferase</fullName>
    </alternativeName>
    <alternativeName>
        <fullName evidence="9">NAG kinase</fullName>
        <shortName evidence="9">NAGK</shortName>
    </alternativeName>
</protein>
<comment type="similarity">
    <text evidence="9">Belongs to the acetylglutamate kinase family. ArgB subfamily.</text>
</comment>
<feature type="binding site" evidence="9">
    <location>
        <position position="74"/>
    </location>
    <ligand>
        <name>substrate</name>
    </ligand>
</feature>
<feature type="site" description="Transition state stabilizer" evidence="9">
    <location>
        <position position="226"/>
    </location>
</feature>
<dbReference type="InterPro" id="IPR036393">
    <property type="entry name" value="AceGlu_kinase-like_sf"/>
</dbReference>
<dbReference type="InterPro" id="IPR001048">
    <property type="entry name" value="Asp/Glu/Uridylate_kinase"/>
</dbReference>
<evidence type="ECO:0000256" key="8">
    <source>
        <dbReference type="ARBA" id="ARBA00048141"/>
    </source>
</evidence>
<dbReference type="InterPro" id="IPR004662">
    <property type="entry name" value="AcgluKinase_fam"/>
</dbReference>
<dbReference type="NCBIfam" id="TIGR00761">
    <property type="entry name" value="argB"/>
    <property type="match status" value="1"/>
</dbReference>
<keyword evidence="6 9" id="KW-0418">Kinase</keyword>
<keyword evidence="9" id="KW-0963">Cytoplasm</keyword>
<evidence type="ECO:0000256" key="3">
    <source>
        <dbReference type="ARBA" id="ARBA00022605"/>
    </source>
</evidence>
<keyword evidence="7 9" id="KW-0067">ATP-binding</keyword>
<evidence type="ECO:0000256" key="9">
    <source>
        <dbReference type="HAMAP-Rule" id="MF_00082"/>
    </source>
</evidence>
<organism evidence="11 12">
    <name type="scientific">Aeribacillus alveayuensis</name>
    <dbReference type="NCBI Taxonomy" id="279215"/>
    <lineage>
        <taxon>Bacteria</taxon>
        <taxon>Bacillati</taxon>
        <taxon>Bacillota</taxon>
        <taxon>Bacilli</taxon>
        <taxon>Bacillales</taxon>
        <taxon>Bacillaceae</taxon>
        <taxon>Aeribacillus</taxon>
    </lineage>
</organism>
<dbReference type="EC" id="2.7.2.8" evidence="9"/>
<keyword evidence="2 9" id="KW-0055">Arginine biosynthesis</keyword>
<dbReference type="InterPro" id="IPR037528">
    <property type="entry name" value="ArgB"/>
</dbReference>
<dbReference type="RefSeq" id="WP_419151863.1">
    <property type="nucleotide sequence ID" value="NZ_JAUSTR010000004.1"/>
</dbReference>
<sequence>MTMSKSMQATAHKKPLVVIKLGGSMLKQLSDAFIESLKELMESKNIIFVHGGGPEINEMLEKLQIKSDFYEGQRKTTAEVLEIAEMVLAGKMNKFLTTKLQKHHINALGLSGCDGQLIQASFLNEKDLGFVGKVDDVNISLLHALLDLAYIPVVAPLGKTNDGQTLNINADVCAAAIAEKMQAEQLIFVTNVPGILKDGVLIEEASENFIYELIDKGIIYGGMIPKVKSALQALSNSLKEVMIVSGNNPIIHNGKMLGTKISKKQEVVV</sequence>
<evidence type="ECO:0000256" key="4">
    <source>
        <dbReference type="ARBA" id="ARBA00022679"/>
    </source>
</evidence>
<dbReference type="PANTHER" id="PTHR23342">
    <property type="entry name" value="N-ACETYLGLUTAMATE SYNTHASE"/>
    <property type="match status" value="1"/>
</dbReference>
<dbReference type="HAMAP" id="MF_00082">
    <property type="entry name" value="ArgB"/>
    <property type="match status" value="1"/>
</dbReference>
<dbReference type="EMBL" id="JAUSTR010000004">
    <property type="protein sequence ID" value="MDQ0162418.1"/>
    <property type="molecule type" value="Genomic_DNA"/>
</dbReference>
<evidence type="ECO:0000259" key="10">
    <source>
        <dbReference type="Pfam" id="PF00696"/>
    </source>
</evidence>
<dbReference type="Gene3D" id="3.40.1160.10">
    <property type="entry name" value="Acetylglutamate kinase-like"/>
    <property type="match status" value="1"/>
</dbReference>
<gene>
    <name evidence="9" type="primary">argB</name>
    <name evidence="11" type="ORF">J2S06_001495</name>
</gene>
<evidence type="ECO:0000256" key="1">
    <source>
        <dbReference type="ARBA" id="ARBA00004828"/>
    </source>
</evidence>